<evidence type="ECO:0000256" key="1">
    <source>
        <dbReference type="ARBA" id="ARBA00004251"/>
    </source>
</evidence>
<dbReference type="FunCoup" id="A0A8V0X9K6">
    <property type="interactions" value="171"/>
</dbReference>
<gene>
    <name evidence="16" type="primary">CD226</name>
</gene>
<evidence type="ECO:0000256" key="7">
    <source>
        <dbReference type="ARBA" id="ARBA00022737"/>
    </source>
</evidence>
<evidence type="ECO:0000256" key="9">
    <source>
        <dbReference type="ARBA" id="ARBA00022949"/>
    </source>
</evidence>
<evidence type="ECO:0000256" key="6">
    <source>
        <dbReference type="ARBA" id="ARBA00022729"/>
    </source>
</evidence>
<keyword evidence="8" id="KW-0130">Cell adhesion</keyword>
<reference evidence="16" key="3">
    <citation type="submission" date="2025-09" db="UniProtKB">
        <authorList>
            <consortium name="Ensembl"/>
        </authorList>
    </citation>
    <scope>IDENTIFICATION</scope>
    <source>
        <strain evidence="16">broiler</strain>
    </source>
</reference>
<evidence type="ECO:0000256" key="13">
    <source>
        <dbReference type="ARBA" id="ARBA00023180"/>
    </source>
</evidence>
<dbReference type="InterPro" id="IPR007110">
    <property type="entry name" value="Ig-like_dom"/>
</dbReference>
<comment type="similarity">
    <text evidence="3">Belongs to the nectin family.</text>
</comment>
<dbReference type="GO" id="GO:0002729">
    <property type="term" value="P:positive regulation of natural killer cell cytokine production"/>
    <property type="evidence" value="ECO:0007669"/>
    <property type="project" value="InterPro"/>
</dbReference>
<dbReference type="PROSITE" id="PS50835">
    <property type="entry name" value="IG_LIKE"/>
    <property type="match status" value="2"/>
</dbReference>
<dbReference type="InterPro" id="IPR003599">
    <property type="entry name" value="Ig_sub"/>
</dbReference>
<feature type="transmembrane region" description="Helical" evidence="14">
    <location>
        <begin position="264"/>
        <end position="286"/>
    </location>
</feature>
<keyword evidence="7" id="KW-0677">Repeat</keyword>
<dbReference type="InterPro" id="IPR036179">
    <property type="entry name" value="Ig-like_dom_sf"/>
</dbReference>
<proteinExistence type="inferred from homology"/>
<keyword evidence="9" id="KW-0965">Cell junction</keyword>
<keyword evidence="13" id="KW-0325">Glycoprotein</keyword>
<evidence type="ECO:0000259" key="15">
    <source>
        <dbReference type="PROSITE" id="PS50835"/>
    </source>
</evidence>
<evidence type="ECO:0000256" key="2">
    <source>
        <dbReference type="ARBA" id="ARBA00004536"/>
    </source>
</evidence>
<keyword evidence="5 14" id="KW-0812">Transmembrane</keyword>
<evidence type="ECO:0000256" key="12">
    <source>
        <dbReference type="ARBA" id="ARBA00023157"/>
    </source>
</evidence>
<dbReference type="InterPro" id="IPR042842">
    <property type="entry name" value="CD226"/>
</dbReference>
<dbReference type="FunFam" id="2.60.40.10:FF:000304">
    <property type="entry name" value="Nectin cell adhesion molecule 1"/>
    <property type="match status" value="1"/>
</dbReference>
<dbReference type="GO" id="GO:0009897">
    <property type="term" value="C:external side of plasma membrane"/>
    <property type="evidence" value="ECO:0000318"/>
    <property type="project" value="GO_Central"/>
</dbReference>
<evidence type="ECO:0000256" key="4">
    <source>
        <dbReference type="ARBA" id="ARBA00022475"/>
    </source>
</evidence>
<dbReference type="AlphaFoldDB" id="A0A8V0X9K6"/>
<accession>A0A8V0X9K6</accession>
<reference evidence="16" key="1">
    <citation type="submission" date="2020-11" db="EMBL/GenBank/DDBJ databases">
        <title>Gallus gallus (Chicken) genome, bGalGal1, GRCg7b, maternal haplotype autosomes + Z &amp; W.</title>
        <authorList>
            <person name="Warren W."/>
            <person name="Formenti G."/>
            <person name="Fedrigo O."/>
            <person name="Haase B."/>
            <person name="Mountcastle J."/>
            <person name="Balacco J."/>
            <person name="Tracey A."/>
            <person name="Schneider V."/>
            <person name="Okimoto R."/>
            <person name="Cheng H."/>
            <person name="Hawken R."/>
            <person name="Howe K."/>
            <person name="Jarvis E.D."/>
        </authorList>
    </citation>
    <scope>NUCLEOTIDE SEQUENCE [LARGE SCALE GENOMIC DNA]</scope>
    <source>
        <strain evidence="16">Broiler</strain>
    </source>
</reference>
<keyword evidence="6" id="KW-0732">Signal</keyword>
<dbReference type="GeneTree" id="ENSGT00500000044993"/>
<dbReference type="GO" id="GO:0007155">
    <property type="term" value="P:cell adhesion"/>
    <property type="evidence" value="ECO:0007669"/>
    <property type="project" value="UniProtKB-KW"/>
</dbReference>
<dbReference type="PANTHER" id="PTHR47011:SF1">
    <property type="entry name" value="CD226 ANTIGEN"/>
    <property type="match status" value="1"/>
</dbReference>
<dbReference type="OrthoDB" id="9937217at2759"/>
<evidence type="ECO:0000313" key="17">
    <source>
        <dbReference type="Proteomes" id="UP000000539"/>
    </source>
</evidence>
<dbReference type="GO" id="GO:0050839">
    <property type="term" value="F:cell adhesion molecule binding"/>
    <property type="evidence" value="ECO:0000318"/>
    <property type="project" value="GO_Central"/>
</dbReference>
<keyword evidence="17" id="KW-1185">Reference proteome</keyword>
<feature type="transmembrane region" description="Helical" evidence="14">
    <location>
        <begin position="340"/>
        <end position="361"/>
    </location>
</feature>
<feature type="domain" description="Ig-like" evidence="15">
    <location>
        <begin position="155"/>
        <end position="263"/>
    </location>
</feature>
<dbReference type="Ensembl" id="ENSGALT00010002656.1">
    <property type="protein sequence ID" value="ENSGALP00010001206.1"/>
    <property type="gene ID" value="ENSGALG00010001162.1"/>
</dbReference>
<dbReference type="GO" id="GO:0050862">
    <property type="term" value="P:positive regulation of T cell receptor signaling pathway"/>
    <property type="evidence" value="ECO:0000318"/>
    <property type="project" value="GO_Central"/>
</dbReference>
<name>A0A8V0X9K6_CHICK</name>
<dbReference type="Proteomes" id="UP000000539">
    <property type="component" value="Chromosome 2"/>
</dbReference>
<dbReference type="InterPro" id="IPR013106">
    <property type="entry name" value="Ig_V-set"/>
</dbReference>
<protein>
    <submittedName>
        <fullName evidence="16">CD226 molecule</fullName>
    </submittedName>
</protein>
<evidence type="ECO:0000256" key="11">
    <source>
        <dbReference type="ARBA" id="ARBA00023136"/>
    </source>
</evidence>
<evidence type="ECO:0000256" key="3">
    <source>
        <dbReference type="ARBA" id="ARBA00007810"/>
    </source>
</evidence>
<comment type="subcellular location">
    <subcellularLocation>
        <location evidence="2">Cell junction</location>
        <location evidence="2">Adherens junction</location>
    </subcellularLocation>
    <subcellularLocation>
        <location evidence="1">Cell membrane</location>
        <topology evidence="1">Single-pass type I membrane protein</topology>
    </subcellularLocation>
</comment>
<dbReference type="Gene3D" id="2.60.40.10">
    <property type="entry name" value="Immunoglobulins"/>
    <property type="match status" value="2"/>
</dbReference>
<dbReference type="Pfam" id="PF07686">
    <property type="entry name" value="V-set"/>
    <property type="match status" value="1"/>
</dbReference>
<evidence type="ECO:0000256" key="14">
    <source>
        <dbReference type="SAM" id="Phobius"/>
    </source>
</evidence>
<dbReference type="GO" id="GO:0002891">
    <property type="term" value="P:positive regulation of immunoglobulin mediated immune response"/>
    <property type="evidence" value="ECO:0000318"/>
    <property type="project" value="GO_Central"/>
</dbReference>
<dbReference type="InterPro" id="IPR013783">
    <property type="entry name" value="Ig-like_fold"/>
</dbReference>
<dbReference type="GO" id="GO:0060369">
    <property type="term" value="P:positive regulation of Fc receptor mediated stimulatory signaling pathway"/>
    <property type="evidence" value="ECO:0000318"/>
    <property type="project" value="GO_Central"/>
</dbReference>
<keyword evidence="12" id="KW-1015">Disulfide bond</keyword>
<evidence type="ECO:0000256" key="5">
    <source>
        <dbReference type="ARBA" id="ARBA00022692"/>
    </source>
</evidence>
<dbReference type="CDD" id="cd05889">
    <property type="entry name" value="IgV_1_DNAM-1_like"/>
    <property type="match status" value="1"/>
</dbReference>
<dbReference type="GO" id="GO:0005912">
    <property type="term" value="C:adherens junction"/>
    <property type="evidence" value="ECO:0007669"/>
    <property type="project" value="UniProtKB-SubCell"/>
</dbReference>
<reference evidence="16" key="2">
    <citation type="submission" date="2025-08" db="UniProtKB">
        <authorList>
            <consortium name="Ensembl"/>
        </authorList>
    </citation>
    <scope>IDENTIFICATION</scope>
    <source>
        <strain evidence="16">broiler</strain>
    </source>
</reference>
<dbReference type="SUPFAM" id="SSF48726">
    <property type="entry name" value="Immunoglobulin"/>
    <property type="match status" value="2"/>
</dbReference>
<dbReference type="PANTHER" id="PTHR47011">
    <property type="entry name" value="CD226 ANTIGEN"/>
    <property type="match status" value="1"/>
</dbReference>
<keyword evidence="10 14" id="KW-1133">Transmembrane helix</keyword>
<feature type="domain" description="Ig-like" evidence="15">
    <location>
        <begin position="38"/>
        <end position="146"/>
    </location>
</feature>
<evidence type="ECO:0000313" key="16">
    <source>
        <dbReference type="Ensembl" id="ENSGALP00010001206.1"/>
    </source>
</evidence>
<keyword evidence="4" id="KW-1003">Cell membrane</keyword>
<evidence type="ECO:0000256" key="8">
    <source>
        <dbReference type="ARBA" id="ARBA00022889"/>
    </source>
</evidence>
<keyword evidence="11 14" id="KW-0472">Membrane</keyword>
<sequence length="365" mass="41177">MCFIRTQAMKQNKDGEKMGLPGNKRNVMAGRELEWKGPRNYSVLDNVEGRFVDSTIKLSEKMKLECMYPKKAVIIQTSWMKHNGSHKENVAVLHPIYGIHIEDKYRGRIYFENTSREDQSLSFNKSTLEDVGLYCCSIVTYPDGVSEKVIEVIHPADAFEISERQNNPVFAKPGGSVTFICPYDIGGLVQQVKWERIKAGGTDTIVLCTSVGGRSFGSDFKNRALVDCSGQASSTVVIQNITASDYTTYRCVATGRNKTFEMSFTVVAGGTSAAVLLFVFLLIFCITTAYRKKSSFDVSPDHYKRMLISCTLWSELRGRSTGYYLYQWTRRRGRGSQRPYLMLCILLRMSLVTIMQNTIIIPHGT</sequence>
<dbReference type="SMART" id="SM00409">
    <property type="entry name" value="IG"/>
    <property type="match status" value="2"/>
</dbReference>
<evidence type="ECO:0000256" key="10">
    <source>
        <dbReference type="ARBA" id="ARBA00022989"/>
    </source>
</evidence>
<organism evidence="16 17">
    <name type="scientific">Gallus gallus</name>
    <name type="common">Chicken</name>
    <dbReference type="NCBI Taxonomy" id="9031"/>
    <lineage>
        <taxon>Eukaryota</taxon>
        <taxon>Metazoa</taxon>
        <taxon>Chordata</taxon>
        <taxon>Craniata</taxon>
        <taxon>Vertebrata</taxon>
        <taxon>Euteleostomi</taxon>
        <taxon>Archelosauria</taxon>
        <taxon>Archosauria</taxon>
        <taxon>Dinosauria</taxon>
        <taxon>Saurischia</taxon>
        <taxon>Theropoda</taxon>
        <taxon>Coelurosauria</taxon>
        <taxon>Aves</taxon>
        <taxon>Neognathae</taxon>
        <taxon>Galloanserae</taxon>
        <taxon>Galliformes</taxon>
        <taxon>Phasianidae</taxon>
        <taxon>Phasianinae</taxon>
        <taxon>Gallus</taxon>
    </lineage>
</organism>